<keyword evidence="1" id="KW-1133">Transmembrane helix</keyword>
<dbReference type="Proteomes" id="UP001165306">
    <property type="component" value="Unassembled WGS sequence"/>
</dbReference>
<feature type="transmembrane region" description="Helical" evidence="1">
    <location>
        <begin position="428"/>
        <end position="447"/>
    </location>
</feature>
<gene>
    <name evidence="2" type="ORF">NET02_11010</name>
</gene>
<sequence length="835" mass="89160">MPRSSRPSGIRLRPSLALSLRLGHRFMRNRSLAASSWLLAAIAATVVAAYILMSAYTLTGEQVVERDLGRFEFTANLSRVTSLAPQDAGLVRTIEAAALAGGASEAMVLLISVDDIRPAQANPPRTWYFETDWSRAPFPGRYVLLAGRWPERPGEVTVARTRRGALASPGDILPVLAGHEQFQVVGLVDDRYGDYHEILAAPGTFGTIGEAALQAFPRVSAVPVLYWEGGERQRVIDSVSAELAQELELPAGEVAHTLAEVTQDRAQVRSAAPRSWVERLPGSYTVPSLLLPALASLAVFALGQRRLRRSGRLLVALGLSPARAALALGVAVSGWILVALVAGLALGVGIGLAGRLVIEEFELRAQELSPFPSLIDPVARLAVGAVAACVAGTALSWLALGEQPPIQDPAAYQGQPETSRRRRHLANVRHGLAVLVACVSIVLVSRLDRVEEAMVLAGTVAATVLLLVPEALEWALPLFPRQDPRLRLARRNLEHERARGAVTVTVLAAVLGLSLGYLGLIETLIATNEQQRIPPVAPGQLLVSGGPSAGIPAVVRDRLGGYDPPVHLRYLGEQGILVMMRHDLGIILVLDTVDDVGRLLGRSLTAEEAALLAGGGMLAWDGEESGERTLVYDEREVRLRALAVRIYPGWRHSHNGVMLAATAERLGLPVSDGGLLFTGIPNTEAQAARQAVLDAGLDPSQVRIYERRELIVPQALFAGAAGLMLVVLLGSIALSRAQVATMRRYLGSLIAVGLSPGWARQVVMAQNAFLLAVSTILALVMAIPTVVITAWRMPDFVLSLPWPAIGMAIAACYLAVLLATVLACRELRASDRSAL</sequence>
<evidence type="ECO:0008006" key="4">
    <source>
        <dbReference type="Google" id="ProtNLM"/>
    </source>
</evidence>
<dbReference type="EMBL" id="JAMSLR010000007">
    <property type="protein sequence ID" value="MCM8749680.1"/>
    <property type="molecule type" value="Genomic_DNA"/>
</dbReference>
<feature type="transmembrane region" description="Helical" evidence="1">
    <location>
        <begin position="768"/>
        <end position="791"/>
    </location>
</feature>
<dbReference type="RefSeq" id="WP_284057464.1">
    <property type="nucleotide sequence ID" value="NZ_JAMSLR010000007.1"/>
</dbReference>
<keyword evidence="3" id="KW-1185">Reference proteome</keyword>
<feature type="transmembrane region" description="Helical" evidence="1">
    <location>
        <begin position="378"/>
        <end position="400"/>
    </location>
</feature>
<feature type="transmembrane region" description="Helical" evidence="1">
    <location>
        <begin position="284"/>
        <end position="304"/>
    </location>
</feature>
<feature type="transmembrane region" description="Helical" evidence="1">
    <location>
        <begin position="500"/>
        <end position="520"/>
    </location>
</feature>
<name>A0AA41WFZ0_9BACT</name>
<evidence type="ECO:0000256" key="1">
    <source>
        <dbReference type="SAM" id="Phobius"/>
    </source>
</evidence>
<protein>
    <recommendedName>
        <fullName evidence="4">FtsX-like permease family protein</fullName>
    </recommendedName>
</protein>
<feature type="transmembrane region" description="Helical" evidence="1">
    <location>
        <begin position="325"/>
        <end position="358"/>
    </location>
</feature>
<proteinExistence type="predicted"/>
<keyword evidence="1" id="KW-0812">Transmembrane</keyword>
<keyword evidence="1" id="KW-0472">Membrane</keyword>
<dbReference type="AlphaFoldDB" id="A0AA41WFZ0"/>
<feature type="transmembrane region" description="Helical" evidence="1">
    <location>
        <begin position="803"/>
        <end position="824"/>
    </location>
</feature>
<feature type="transmembrane region" description="Helical" evidence="1">
    <location>
        <begin position="715"/>
        <end position="734"/>
    </location>
</feature>
<evidence type="ECO:0000313" key="2">
    <source>
        <dbReference type="EMBL" id="MCM8749680.1"/>
    </source>
</evidence>
<reference evidence="2" key="1">
    <citation type="submission" date="2022-06" db="EMBL/GenBank/DDBJ databases">
        <title>CFH 74404 Thermomicrobiaceae sp.</title>
        <authorList>
            <person name="Ming H."/>
            <person name="Li W.-J."/>
            <person name="Zhao Z."/>
        </authorList>
    </citation>
    <scope>NUCLEOTIDE SEQUENCE</scope>
    <source>
        <strain evidence="2">CFH 74404</strain>
    </source>
</reference>
<organism evidence="2 3">
    <name type="scientific">Thermalbibacter longus</name>
    <dbReference type="NCBI Taxonomy" id="2951981"/>
    <lineage>
        <taxon>Bacteria</taxon>
        <taxon>Pseudomonadati</taxon>
        <taxon>Thermomicrobiota</taxon>
        <taxon>Thermomicrobia</taxon>
        <taxon>Thermomicrobiales</taxon>
        <taxon>Thermomicrobiaceae</taxon>
        <taxon>Thermalbibacter</taxon>
    </lineage>
</organism>
<evidence type="ECO:0000313" key="3">
    <source>
        <dbReference type="Proteomes" id="UP001165306"/>
    </source>
</evidence>
<feature type="transmembrane region" description="Helical" evidence="1">
    <location>
        <begin position="453"/>
        <end position="479"/>
    </location>
</feature>
<comment type="caution">
    <text evidence="2">The sequence shown here is derived from an EMBL/GenBank/DDBJ whole genome shotgun (WGS) entry which is preliminary data.</text>
</comment>
<accession>A0AA41WFZ0</accession>